<organism evidence="3 4">
    <name type="scientific">Desulfofundulus thermosubterraneus DSM 16057</name>
    <dbReference type="NCBI Taxonomy" id="1121432"/>
    <lineage>
        <taxon>Bacteria</taxon>
        <taxon>Bacillati</taxon>
        <taxon>Bacillota</taxon>
        <taxon>Clostridia</taxon>
        <taxon>Eubacteriales</taxon>
        <taxon>Peptococcaceae</taxon>
        <taxon>Desulfofundulus</taxon>
    </lineage>
</organism>
<dbReference type="Gene3D" id="2.10.260.10">
    <property type="match status" value="1"/>
</dbReference>
<protein>
    <submittedName>
        <fullName evidence="3">Looped-hinge helix DNA binding domain-containing protein, AbrB family</fullName>
    </submittedName>
</protein>
<dbReference type="InterPro" id="IPR007159">
    <property type="entry name" value="SpoVT-AbrB_dom"/>
</dbReference>
<dbReference type="InterPro" id="IPR037914">
    <property type="entry name" value="SpoVT-AbrB_sf"/>
</dbReference>
<dbReference type="Proteomes" id="UP000184529">
    <property type="component" value="Unassembled WGS sequence"/>
</dbReference>
<evidence type="ECO:0000313" key="3">
    <source>
        <dbReference type="EMBL" id="SHJ87549.1"/>
    </source>
</evidence>
<reference evidence="4" key="1">
    <citation type="submission" date="2016-11" db="EMBL/GenBank/DDBJ databases">
        <authorList>
            <person name="Varghese N."/>
            <person name="Submissions S."/>
        </authorList>
    </citation>
    <scope>NUCLEOTIDE SEQUENCE [LARGE SCALE GENOMIC DNA]</scope>
    <source>
        <strain evidence="4">DSM 16057</strain>
    </source>
</reference>
<evidence type="ECO:0000259" key="2">
    <source>
        <dbReference type="PROSITE" id="PS51740"/>
    </source>
</evidence>
<dbReference type="PROSITE" id="PS51740">
    <property type="entry name" value="SPOVT_ABRB"/>
    <property type="match status" value="1"/>
</dbReference>
<sequence length="126" mass="14243">MQVALTSSKKLQEYHLAFSSGDGYNVTDITKYLQDEVRYLNDNAIQMTATVRLGRRGQMVLPAEVRRALAVKEGDELLIAVWPGGKATMIRKPRSFAEALAGLYGHLWKGIDPLIYQKTERETWES</sequence>
<dbReference type="EMBL" id="FQZM01000088">
    <property type="protein sequence ID" value="SHJ87549.1"/>
    <property type="molecule type" value="Genomic_DNA"/>
</dbReference>
<name>A0A1M6MVY3_9FIRM</name>
<accession>A0A1M6MVY3</accession>
<dbReference type="Pfam" id="PF04014">
    <property type="entry name" value="MazE_antitoxin"/>
    <property type="match status" value="1"/>
</dbReference>
<dbReference type="SMART" id="SM00966">
    <property type="entry name" value="SpoVT_AbrB"/>
    <property type="match status" value="1"/>
</dbReference>
<dbReference type="NCBIfam" id="TIGR01439">
    <property type="entry name" value="lp_hng_hel_AbrB"/>
    <property type="match status" value="1"/>
</dbReference>
<proteinExistence type="predicted"/>
<keyword evidence="1" id="KW-0238">DNA-binding</keyword>
<dbReference type="AlphaFoldDB" id="A0A1M6MVY3"/>
<evidence type="ECO:0000313" key="4">
    <source>
        <dbReference type="Proteomes" id="UP000184529"/>
    </source>
</evidence>
<dbReference type="GO" id="GO:0003677">
    <property type="term" value="F:DNA binding"/>
    <property type="evidence" value="ECO:0007669"/>
    <property type="project" value="UniProtKB-UniRule"/>
</dbReference>
<feature type="domain" description="SpoVT-AbrB" evidence="2">
    <location>
        <begin position="48"/>
        <end position="94"/>
    </location>
</feature>
<evidence type="ECO:0000256" key="1">
    <source>
        <dbReference type="PROSITE-ProRule" id="PRU01076"/>
    </source>
</evidence>
<dbReference type="SUPFAM" id="SSF89447">
    <property type="entry name" value="AbrB/MazE/MraZ-like"/>
    <property type="match status" value="1"/>
</dbReference>
<keyword evidence="4" id="KW-1185">Reference proteome</keyword>
<gene>
    <name evidence="3" type="ORF">SAMN02745219_03539</name>
</gene>